<reference evidence="4" key="1">
    <citation type="journal article" date="2022" name="Front. Microbiol.">
        <title>Genome-based taxonomic rearrangement of Oceanobacter-related bacteria including the description of Thalassolituus hydrocarbonoclasticus sp. nov. and Thalassolituus pacificus sp. nov. and emended description of the genus Thalassolituus.</title>
        <authorList>
            <person name="Dong C."/>
            <person name="Wei L."/>
            <person name="Wang J."/>
            <person name="Lai Q."/>
            <person name="Huang Z."/>
            <person name="Shao Z."/>
        </authorList>
    </citation>
    <scope>NUCLEOTIDE SEQUENCE</scope>
    <source>
        <strain evidence="4">59MF3M-4</strain>
    </source>
</reference>
<dbReference type="SUPFAM" id="SSF56925">
    <property type="entry name" value="OMPA-like"/>
    <property type="match status" value="1"/>
</dbReference>
<dbReference type="AlphaFoldDB" id="A0A9X2WEQ5"/>
<keyword evidence="5" id="KW-1185">Reference proteome</keyword>
<feature type="chain" id="PRO_5040998324" evidence="2">
    <location>
        <begin position="20"/>
        <end position="201"/>
    </location>
</feature>
<feature type="domain" description="Outer membrane protein beta-barrel" evidence="3">
    <location>
        <begin position="52"/>
        <end position="196"/>
    </location>
</feature>
<proteinExistence type="predicted"/>
<comment type="caution">
    <text evidence="4">The sequence shown here is derived from an EMBL/GenBank/DDBJ whole genome shotgun (WGS) entry which is preliminary data.</text>
</comment>
<reference evidence="4" key="2">
    <citation type="submission" date="2022-08" db="EMBL/GenBank/DDBJ databases">
        <authorList>
            <person name="Dong C."/>
        </authorList>
    </citation>
    <scope>NUCLEOTIDE SEQUENCE</scope>
    <source>
        <strain evidence="4">59MF3M-4</strain>
    </source>
</reference>
<gene>
    <name evidence="4" type="ORF">NYR02_07890</name>
</gene>
<evidence type="ECO:0000256" key="2">
    <source>
        <dbReference type="SAM" id="SignalP"/>
    </source>
</evidence>
<evidence type="ECO:0000313" key="4">
    <source>
        <dbReference type="EMBL" id="MCT7358935.1"/>
    </source>
</evidence>
<evidence type="ECO:0000256" key="1">
    <source>
        <dbReference type="ARBA" id="ARBA00022729"/>
    </source>
</evidence>
<organism evidence="4 5">
    <name type="scientific">Thalassolituus pacificus</name>
    <dbReference type="NCBI Taxonomy" id="2975440"/>
    <lineage>
        <taxon>Bacteria</taxon>
        <taxon>Pseudomonadati</taxon>
        <taxon>Pseudomonadota</taxon>
        <taxon>Gammaproteobacteria</taxon>
        <taxon>Oceanospirillales</taxon>
        <taxon>Oceanospirillaceae</taxon>
        <taxon>Thalassolituus</taxon>
    </lineage>
</organism>
<dbReference type="RefSeq" id="WP_260975827.1">
    <property type="nucleotide sequence ID" value="NZ_JAOANI010000015.1"/>
</dbReference>
<dbReference type="InterPro" id="IPR011250">
    <property type="entry name" value="OMP/PagP_B-barrel"/>
</dbReference>
<dbReference type="EMBL" id="JAOANI010000015">
    <property type="protein sequence ID" value="MCT7358935.1"/>
    <property type="molecule type" value="Genomic_DNA"/>
</dbReference>
<dbReference type="InterPro" id="IPR027385">
    <property type="entry name" value="Beta-barrel_OMP"/>
</dbReference>
<feature type="signal peptide" evidence="2">
    <location>
        <begin position="1"/>
        <end position="19"/>
    </location>
</feature>
<name>A0A9X2WEQ5_9GAMM</name>
<evidence type="ECO:0000313" key="5">
    <source>
        <dbReference type="Proteomes" id="UP001147830"/>
    </source>
</evidence>
<sequence length="201" mass="22018">MKKNWVAFLLTLATTLAYADTDSAVKVESASEIKQGLGVSFHADLMAGGDKLAEMEYDRGTTNDINAGAGIKLGAGVYYTLNRVRAEARLGWLSDSANGLDDDNDPVTIEFSTYPLDLMLHYQLGKHSLGAGLTYHMNPKLDMDGTEYTFDSPTGSLIEYQYHLNPRFAISAKYQSIEYYYQPSDVTFDGSGLGIGISIQL</sequence>
<accession>A0A9X2WEQ5</accession>
<dbReference type="Proteomes" id="UP001147830">
    <property type="component" value="Unassembled WGS sequence"/>
</dbReference>
<keyword evidence="1 2" id="KW-0732">Signal</keyword>
<protein>
    <submittedName>
        <fullName evidence="4">Outer membrane beta-barrel protein</fullName>
    </submittedName>
</protein>
<evidence type="ECO:0000259" key="3">
    <source>
        <dbReference type="Pfam" id="PF13505"/>
    </source>
</evidence>
<dbReference type="Pfam" id="PF13505">
    <property type="entry name" value="OMP_b-brl"/>
    <property type="match status" value="1"/>
</dbReference>